<dbReference type="Proteomes" id="UP000319700">
    <property type="component" value="Unassembled WGS sequence"/>
</dbReference>
<feature type="signal peptide" evidence="2">
    <location>
        <begin position="1"/>
        <end position="20"/>
    </location>
</feature>
<accession>A0A502E3L9</accession>
<dbReference type="STRING" id="29533.SAMN05444387_0647"/>
<dbReference type="Gene3D" id="3.40.50.1820">
    <property type="entry name" value="alpha/beta hydrolase"/>
    <property type="match status" value="1"/>
</dbReference>
<feature type="chain" id="PRO_5021281957" evidence="2">
    <location>
        <begin position="21"/>
        <end position="237"/>
    </location>
</feature>
<dbReference type="OrthoDB" id="9764953at2"/>
<name>A0A502E3L9_9FLAO</name>
<feature type="domain" description="Phospholipase/carboxylesterase/thioesterase" evidence="3">
    <location>
        <begin position="91"/>
        <end position="216"/>
    </location>
</feature>
<dbReference type="Pfam" id="PF02230">
    <property type="entry name" value="Abhydrolase_2"/>
    <property type="match status" value="1"/>
</dbReference>
<dbReference type="AlphaFoldDB" id="A0A502E3L9"/>
<dbReference type="PANTHER" id="PTHR43037">
    <property type="entry name" value="UNNAMED PRODUCT-RELATED"/>
    <property type="match status" value="1"/>
</dbReference>
<evidence type="ECO:0000313" key="4">
    <source>
        <dbReference type="EMBL" id="TPG32117.1"/>
    </source>
</evidence>
<gene>
    <name evidence="4" type="ORF">EAH81_26165</name>
</gene>
<comment type="caution">
    <text evidence="4">The sequence shown here is derived from an EMBL/GenBank/DDBJ whole genome shotgun (WGS) entry which is preliminary data.</text>
</comment>
<dbReference type="RefSeq" id="WP_140511851.1">
    <property type="nucleotide sequence ID" value="NZ_RCZH01000026.1"/>
</dbReference>
<keyword evidence="1 2" id="KW-0732">Signal</keyword>
<proteinExistence type="predicted"/>
<organism evidence="4 5">
    <name type="scientific">Flavobacterium pectinovorum</name>
    <dbReference type="NCBI Taxonomy" id="29533"/>
    <lineage>
        <taxon>Bacteria</taxon>
        <taxon>Pseudomonadati</taxon>
        <taxon>Bacteroidota</taxon>
        <taxon>Flavobacteriia</taxon>
        <taxon>Flavobacteriales</taxon>
        <taxon>Flavobacteriaceae</taxon>
        <taxon>Flavobacterium</taxon>
    </lineage>
</organism>
<evidence type="ECO:0000256" key="1">
    <source>
        <dbReference type="ARBA" id="ARBA00022729"/>
    </source>
</evidence>
<sequence length="237" mass="26930">MKYKLTVLCLLFFVIGFAQSETTGTIKTVVMVKYELGYALHKPANTKDKKPLIVFISGDGEKGTDIEKVKINGPLKYLKTHQLDAYILAPQCKEDENWDIESINELILKIQKENKIDVNRIYVTGLSSGGWAAWNLALTYPDKFAAIVPISGFVDLIELESACKIANIPTRIFHGLLDDVVKVDYAITIYKELKKCNAKDVQLTIFDDAGHDSWTRVYDNPEIYNWMFKQIKTNTNK</sequence>
<dbReference type="PANTHER" id="PTHR43037:SF1">
    <property type="entry name" value="BLL1128 PROTEIN"/>
    <property type="match status" value="1"/>
</dbReference>
<dbReference type="InterPro" id="IPR050955">
    <property type="entry name" value="Plant_Biomass_Hydrol_Est"/>
</dbReference>
<evidence type="ECO:0000259" key="3">
    <source>
        <dbReference type="Pfam" id="PF02230"/>
    </source>
</evidence>
<reference evidence="4 5" key="1">
    <citation type="journal article" date="2019" name="Environ. Microbiol.">
        <title>Species interactions and distinct microbial communities in high Arctic permafrost affected cryosols are associated with the CH4 and CO2 gas fluxes.</title>
        <authorList>
            <person name="Altshuler I."/>
            <person name="Hamel J."/>
            <person name="Turney S."/>
            <person name="Magnuson E."/>
            <person name="Levesque R."/>
            <person name="Greer C."/>
            <person name="Whyte L.G."/>
        </authorList>
    </citation>
    <scope>NUCLEOTIDE SEQUENCE [LARGE SCALE GENOMIC DNA]</scope>
    <source>
        <strain evidence="4 5">42</strain>
    </source>
</reference>
<dbReference type="InterPro" id="IPR029058">
    <property type="entry name" value="AB_hydrolase_fold"/>
</dbReference>
<dbReference type="GO" id="GO:0016787">
    <property type="term" value="F:hydrolase activity"/>
    <property type="evidence" value="ECO:0007669"/>
    <property type="project" value="InterPro"/>
</dbReference>
<dbReference type="SUPFAM" id="SSF53474">
    <property type="entry name" value="alpha/beta-Hydrolases"/>
    <property type="match status" value="1"/>
</dbReference>
<evidence type="ECO:0000313" key="5">
    <source>
        <dbReference type="Proteomes" id="UP000319700"/>
    </source>
</evidence>
<keyword evidence="5" id="KW-1185">Reference proteome</keyword>
<protein>
    <submittedName>
        <fullName evidence="4">Phospholipase</fullName>
    </submittedName>
</protein>
<evidence type="ECO:0000256" key="2">
    <source>
        <dbReference type="SAM" id="SignalP"/>
    </source>
</evidence>
<dbReference type="InterPro" id="IPR003140">
    <property type="entry name" value="PLipase/COase/thioEstase"/>
</dbReference>
<dbReference type="EMBL" id="RCZH01000026">
    <property type="protein sequence ID" value="TPG32117.1"/>
    <property type="molecule type" value="Genomic_DNA"/>
</dbReference>